<dbReference type="Pfam" id="PF01485">
    <property type="entry name" value="IBR"/>
    <property type="match status" value="1"/>
</dbReference>
<protein>
    <recommendedName>
        <fullName evidence="2">RBR-type E3 ubiquitin transferase</fullName>
        <ecNumber evidence="2">2.3.2.31</ecNumber>
    </recommendedName>
</protein>
<evidence type="ECO:0000256" key="2">
    <source>
        <dbReference type="ARBA" id="ARBA00012251"/>
    </source>
</evidence>
<dbReference type="Gene3D" id="1.20.120.1750">
    <property type="match status" value="1"/>
</dbReference>
<dbReference type="EMBL" id="MU005577">
    <property type="protein sequence ID" value="KAF2686026.1"/>
    <property type="molecule type" value="Genomic_DNA"/>
</dbReference>
<gene>
    <name evidence="10" type="ORF">K458DRAFT_363583</name>
</gene>
<dbReference type="GO" id="GO:0016567">
    <property type="term" value="P:protein ubiquitination"/>
    <property type="evidence" value="ECO:0007669"/>
    <property type="project" value="InterPro"/>
</dbReference>
<sequence>MASSKTMPKDKGPHVACVACGDSVPTATALTLDCKPEPHSYCHACLLDLVKAAIHTDTSLFPPRCCKKPIPLNLIRPIIPAGKLEEFNLKVEHLSMPNPTDCYSCGKFVRTENITGDEARCVHCKKRTCIACKKKLHAGLCDEDPHVKLFLDTAKRLKWQECRVCKNMVELEIGCFHMICRCLHQFCYLCGARWKTCKCSQFDEAHLLTPTPGQNVEAFNPGHGTTPVCDVDEEHVWNPRNSGTCGGCGVSSVGRVAECENCDIQRCWRCINNRARRSGGSWPSLLVLG</sequence>
<keyword evidence="8" id="KW-0862">Zinc</keyword>
<keyword evidence="6" id="KW-0863">Zinc-finger</keyword>
<dbReference type="PROSITE" id="PS51873">
    <property type="entry name" value="TRIAD"/>
    <property type="match status" value="1"/>
</dbReference>
<evidence type="ECO:0000256" key="8">
    <source>
        <dbReference type="ARBA" id="ARBA00022833"/>
    </source>
</evidence>
<proteinExistence type="predicted"/>
<evidence type="ECO:0000256" key="6">
    <source>
        <dbReference type="ARBA" id="ARBA00022771"/>
    </source>
</evidence>
<dbReference type="AlphaFoldDB" id="A0A6G1J690"/>
<evidence type="ECO:0000256" key="1">
    <source>
        <dbReference type="ARBA" id="ARBA00001798"/>
    </source>
</evidence>
<dbReference type="OrthoDB" id="9977870at2759"/>
<dbReference type="GO" id="GO:0008270">
    <property type="term" value="F:zinc ion binding"/>
    <property type="evidence" value="ECO:0007669"/>
    <property type="project" value="UniProtKB-KW"/>
</dbReference>
<keyword evidence="11" id="KW-1185">Reference proteome</keyword>
<accession>A0A6G1J690</accession>
<feature type="domain" description="RING-type" evidence="9">
    <location>
        <begin position="13"/>
        <end position="203"/>
    </location>
</feature>
<dbReference type="PANTHER" id="PTHR11685">
    <property type="entry name" value="RBR FAMILY RING FINGER AND IBR DOMAIN-CONTAINING"/>
    <property type="match status" value="1"/>
</dbReference>
<keyword evidence="4" id="KW-0479">Metal-binding</keyword>
<dbReference type="SUPFAM" id="SSF57850">
    <property type="entry name" value="RING/U-box"/>
    <property type="match status" value="1"/>
</dbReference>
<comment type="catalytic activity">
    <reaction evidence="1">
        <text>[E2 ubiquitin-conjugating enzyme]-S-ubiquitinyl-L-cysteine + [acceptor protein]-L-lysine = [E2 ubiquitin-conjugating enzyme]-L-cysteine + [acceptor protein]-N(6)-ubiquitinyl-L-lysine.</text>
        <dbReference type="EC" id="2.3.2.31"/>
    </reaction>
</comment>
<evidence type="ECO:0000256" key="3">
    <source>
        <dbReference type="ARBA" id="ARBA00022679"/>
    </source>
</evidence>
<keyword evidence="5" id="KW-0677">Repeat</keyword>
<organism evidence="10 11">
    <name type="scientific">Lentithecium fluviatile CBS 122367</name>
    <dbReference type="NCBI Taxonomy" id="1168545"/>
    <lineage>
        <taxon>Eukaryota</taxon>
        <taxon>Fungi</taxon>
        <taxon>Dikarya</taxon>
        <taxon>Ascomycota</taxon>
        <taxon>Pezizomycotina</taxon>
        <taxon>Dothideomycetes</taxon>
        <taxon>Pleosporomycetidae</taxon>
        <taxon>Pleosporales</taxon>
        <taxon>Massarineae</taxon>
        <taxon>Lentitheciaceae</taxon>
        <taxon>Lentithecium</taxon>
    </lineage>
</organism>
<evidence type="ECO:0000256" key="4">
    <source>
        <dbReference type="ARBA" id="ARBA00022723"/>
    </source>
</evidence>
<dbReference type="InterPro" id="IPR031127">
    <property type="entry name" value="E3_UB_ligase_RBR"/>
</dbReference>
<dbReference type="EC" id="2.3.2.31" evidence="2"/>
<evidence type="ECO:0000256" key="5">
    <source>
        <dbReference type="ARBA" id="ARBA00022737"/>
    </source>
</evidence>
<dbReference type="CDD" id="cd22584">
    <property type="entry name" value="Rcat_RBR_unk"/>
    <property type="match status" value="1"/>
</dbReference>
<dbReference type="InterPro" id="IPR044066">
    <property type="entry name" value="TRIAD_supradom"/>
</dbReference>
<evidence type="ECO:0000313" key="10">
    <source>
        <dbReference type="EMBL" id="KAF2686026.1"/>
    </source>
</evidence>
<dbReference type="InterPro" id="IPR002867">
    <property type="entry name" value="IBR_dom"/>
</dbReference>
<keyword evidence="3" id="KW-0808">Transferase</keyword>
<dbReference type="Proteomes" id="UP000799291">
    <property type="component" value="Unassembled WGS sequence"/>
</dbReference>
<evidence type="ECO:0000256" key="7">
    <source>
        <dbReference type="ARBA" id="ARBA00022786"/>
    </source>
</evidence>
<reference evidence="10" key="1">
    <citation type="journal article" date="2020" name="Stud. Mycol.">
        <title>101 Dothideomycetes genomes: a test case for predicting lifestyles and emergence of pathogens.</title>
        <authorList>
            <person name="Haridas S."/>
            <person name="Albert R."/>
            <person name="Binder M."/>
            <person name="Bloem J."/>
            <person name="Labutti K."/>
            <person name="Salamov A."/>
            <person name="Andreopoulos B."/>
            <person name="Baker S."/>
            <person name="Barry K."/>
            <person name="Bills G."/>
            <person name="Bluhm B."/>
            <person name="Cannon C."/>
            <person name="Castanera R."/>
            <person name="Culley D."/>
            <person name="Daum C."/>
            <person name="Ezra D."/>
            <person name="Gonzalez J."/>
            <person name="Henrissat B."/>
            <person name="Kuo A."/>
            <person name="Liang C."/>
            <person name="Lipzen A."/>
            <person name="Lutzoni F."/>
            <person name="Magnuson J."/>
            <person name="Mondo S."/>
            <person name="Nolan M."/>
            <person name="Ohm R."/>
            <person name="Pangilinan J."/>
            <person name="Park H.-J."/>
            <person name="Ramirez L."/>
            <person name="Alfaro M."/>
            <person name="Sun H."/>
            <person name="Tritt A."/>
            <person name="Yoshinaga Y."/>
            <person name="Zwiers L.-H."/>
            <person name="Turgeon B."/>
            <person name="Goodwin S."/>
            <person name="Spatafora J."/>
            <person name="Crous P."/>
            <person name="Grigoriev I."/>
        </authorList>
    </citation>
    <scope>NUCLEOTIDE SEQUENCE</scope>
    <source>
        <strain evidence="10">CBS 122367</strain>
    </source>
</reference>
<evidence type="ECO:0000259" key="9">
    <source>
        <dbReference type="PROSITE" id="PS51873"/>
    </source>
</evidence>
<keyword evidence="7" id="KW-0833">Ubl conjugation pathway</keyword>
<dbReference type="GO" id="GO:0061630">
    <property type="term" value="F:ubiquitin protein ligase activity"/>
    <property type="evidence" value="ECO:0007669"/>
    <property type="project" value="UniProtKB-EC"/>
</dbReference>
<evidence type="ECO:0000313" key="11">
    <source>
        <dbReference type="Proteomes" id="UP000799291"/>
    </source>
</evidence>
<name>A0A6G1J690_9PLEO</name>